<keyword evidence="4" id="KW-1185">Reference proteome</keyword>
<dbReference type="PANTHER" id="PTHR48150:SF1">
    <property type="entry name" value="COX19 FAMILY PROTEIN (CHCH MOTIF)"/>
    <property type="match status" value="1"/>
</dbReference>
<dbReference type="Pfam" id="PF06747">
    <property type="entry name" value="CHCH"/>
    <property type="match status" value="1"/>
</dbReference>
<name>A0A9D4UYS6_ADICA</name>
<reference evidence="3" key="1">
    <citation type="submission" date="2021-01" db="EMBL/GenBank/DDBJ databases">
        <title>Adiantum capillus-veneris genome.</title>
        <authorList>
            <person name="Fang Y."/>
            <person name="Liao Q."/>
        </authorList>
    </citation>
    <scope>NUCLEOTIDE SEQUENCE</scope>
    <source>
        <strain evidence="3">H3</strain>
        <tissue evidence="3">Leaf</tissue>
    </source>
</reference>
<dbReference type="SUPFAM" id="SSF47072">
    <property type="entry name" value="Cysteine alpha-hairpin motif"/>
    <property type="match status" value="1"/>
</dbReference>
<accession>A0A9D4UYS6</accession>
<dbReference type="Proteomes" id="UP000886520">
    <property type="component" value="Chromosome 8"/>
</dbReference>
<comment type="caution">
    <text evidence="3">The sequence shown here is derived from an EMBL/GenBank/DDBJ whole genome shotgun (WGS) entry which is preliminary data.</text>
</comment>
<keyword evidence="1" id="KW-1015">Disulfide bond</keyword>
<evidence type="ECO:0000259" key="2">
    <source>
        <dbReference type="Pfam" id="PF06747"/>
    </source>
</evidence>
<dbReference type="OrthoDB" id="9971592at2759"/>
<dbReference type="EMBL" id="JABFUD020000008">
    <property type="protein sequence ID" value="KAI5076605.1"/>
    <property type="molecule type" value="Genomic_DNA"/>
</dbReference>
<protein>
    <recommendedName>
        <fullName evidence="2">CHCH domain-containing protein</fullName>
    </recommendedName>
</protein>
<dbReference type="AlphaFoldDB" id="A0A9D4UYS6"/>
<dbReference type="InterPro" id="IPR010625">
    <property type="entry name" value="CHCH"/>
</dbReference>
<organism evidence="3 4">
    <name type="scientific">Adiantum capillus-veneris</name>
    <name type="common">Maidenhair fern</name>
    <dbReference type="NCBI Taxonomy" id="13818"/>
    <lineage>
        <taxon>Eukaryota</taxon>
        <taxon>Viridiplantae</taxon>
        <taxon>Streptophyta</taxon>
        <taxon>Embryophyta</taxon>
        <taxon>Tracheophyta</taxon>
        <taxon>Polypodiopsida</taxon>
        <taxon>Polypodiidae</taxon>
        <taxon>Polypodiales</taxon>
        <taxon>Pteridineae</taxon>
        <taxon>Pteridaceae</taxon>
        <taxon>Vittarioideae</taxon>
        <taxon>Adiantum</taxon>
    </lineage>
</organism>
<dbReference type="PROSITE" id="PS51808">
    <property type="entry name" value="CHCH"/>
    <property type="match status" value="1"/>
</dbReference>
<gene>
    <name evidence="3" type="ORF">GOP47_0008670</name>
</gene>
<dbReference type="PANTHER" id="PTHR48150">
    <property type="entry name" value="CYTOCHROME C OXIDASE-ASSEMBLY FACTOR COX23, MITOCHONDRIAL"/>
    <property type="match status" value="1"/>
</dbReference>
<feature type="domain" description="CHCH" evidence="2">
    <location>
        <begin position="27"/>
        <end position="61"/>
    </location>
</feature>
<sequence length="99" mass="11807">MAETEEAIHAEYPGAETGYQRLSDSMCASHYAASLKCLDDANYNKRLCRTQFEAYRACRKREHELRIERNQRRCFFDKRRVYLFEKLTEMDKPVEASCR</sequence>
<dbReference type="InterPro" id="IPR009069">
    <property type="entry name" value="Cys_alpha_HP_mot_SF"/>
</dbReference>
<proteinExistence type="predicted"/>
<evidence type="ECO:0000256" key="1">
    <source>
        <dbReference type="ARBA" id="ARBA00023157"/>
    </source>
</evidence>
<evidence type="ECO:0000313" key="4">
    <source>
        <dbReference type="Proteomes" id="UP000886520"/>
    </source>
</evidence>
<evidence type="ECO:0000313" key="3">
    <source>
        <dbReference type="EMBL" id="KAI5076605.1"/>
    </source>
</evidence>